<dbReference type="Proteomes" id="UP001163321">
    <property type="component" value="Chromosome 7"/>
</dbReference>
<evidence type="ECO:0000313" key="2">
    <source>
        <dbReference type="Proteomes" id="UP001163321"/>
    </source>
</evidence>
<proteinExistence type="predicted"/>
<name>A0ACC0VV43_9STRA</name>
<sequence>MDFLRQLAADLHALRAEAKRKYPVVKEAVDRALEILPPLQQQYAALVRDEDRAPGPGHRLFQRESVLRPFLLTCNHTNASHKILLLALRSIQRLVSWDAIEPSSLGSLLRVLQIQAEKTSHADVQVKLLQTLLQLLTLAYKVKQQDDDDDECRGSGTDLVGNPELVMQAVGICLHLYHATTGQSSSIVAHTAAMTLRQLVSLAFGAVETSPSAKRVGVLLFQELCAVSRQEHGLWLKRTPVSPLTAALSLELVDTIVASHAPLFRLEMDYKLVLQHEMLAVIESVLERSSSSREKLSGSGLPGPTSSPSGSSHGATLVGFPLLVRAMRLASTILCHFAAACDVACVQLVHVLLELVATGTYPNAADKAASETKAKALAHASPSSPSTVVTWPVLLSLEVLARVCLEPSTVAALVTSRDGVVVAITRTTSSVLLTSPPDDFRPEASDATALRSMLELGQDHETPSRPPVYAALRVAAACQCNLAASMLELARTHDARATLATCVAVVAPAVVQSMQCVLKHGRDVELVGMALRAYHVLATVASTLRGATAPTEHKQLNEVVAACLGALRGAAFPVPDGIAGHVDTSDDTGSEDGESCVVGLGWRQVQAMNTLYGAAHVMAEDLSTTEWMLVLQAFEIIVDLTDAARKAGQLRIGTKTYRIRAFEMENEDIEQQLVMLSRSIKDFVQQEASPLDERALARLVAAVRKLAWEFGGLERDNEVATDASPHHMRLYLRFLGVGVSGSSDFEPCFVLRTLPALGLRQASSFDVVVRELLRLSLYEPSSASRCPQLEPLQTFTTDRLVFLLQHALQRHGDDESDQLELLQPLEVLARSRMKDRTLTGLLELLQSCGHLIRGGWPVVLAAIQGACDVGDPKTQGLAFKCLRLMVDDWLVSMPRSCLGACIDCIGVFGRGAHDVNIRLTAVNELWRVADLVGKQTSDDVRPWRVVLVALSCVAHNDRADVRNSALNTLMGTAVTYGHQFGLCEWQVLLDELVLPLAAQLEEPPTSDTLVEHVEKQWTEARVLMVTGLSRVVATHWHAMRSIDAPWFARTWHRVLAYVAHTAKQTRAPKAVVVSAIETLATLLHVASSSTVEYLAPVRVNAGMRVVGGALVASTASTPRIRQSPMACEPELWQEAFHELLHVCDARRKEREGDGDVWQEEEIASAVVGVLVTLYGYEHFETENVEAMLHLFATLIERHVMETKGRKPCLSSLQTRVLDAYEACAYFQAHASLHEQVVAQVVTYVRQSYKTGASMFFTRHALTSLAKVYAHVSRDAQATTFMDVLACLAPCWRDEGARHETVRGADSTAATHVWPQAVHVLRELIQTGLVAVDLDETSWRALLATMRAWIKPEEGTLPTCVQGDDDEALVLSLLTSLTDTLVTCVQVLPTAVTPFRDDVVAFLGAGIDARTYEQRVMAAYVRQVVALCLQRAHEDVATCARTRFVESCTTALARYAACDARQVSGDEVERVMLLLTRVVEVDMTPANVMDMYPALCACIVTPNRDVRELVQRLLQTNRLIEHYRALLETRARR</sequence>
<dbReference type="EMBL" id="CM047586">
    <property type="protein sequence ID" value="KAI9909703.1"/>
    <property type="molecule type" value="Genomic_DNA"/>
</dbReference>
<comment type="caution">
    <text evidence="1">The sequence shown here is derived from an EMBL/GenBank/DDBJ whole genome shotgun (WGS) entry which is preliminary data.</text>
</comment>
<protein>
    <submittedName>
        <fullName evidence="1">Uncharacterized protein</fullName>
    </submittedName>
</protein>
<evidence type="ECO:0000313" key="1">
    <source>
        <dbReference type="EMBL" id="KAI9909703.1"/>
    </source>
</evidence>
<gene>
    <name evidence="1" type="ORF">PsorP6_014783</name>
</gene>
<organism evidence="1 2">
    <name type="scientific">Peronosclerospora sorghi</name>
    <dbReference type="NCBI Taxonomy" id="230839"/>
    <lineage>
        <taxon>Eukaryota</taxon>
        <taxon>Sar</taxon>
        <taxon>Stramenopiles</taxon>
        <taxon>Oomycota</taxon>
        <taxon>Peronosporomycetes</taxon>
        <taxon>Peronosporales</taxon>
        <taxon>Peronosporaceae</taxon>
        <taxon>Peronosclerospora</taxon>
    </lineage>
</organism>
<reference evidence="1 2" key="1">
    <citation type="journal article" date="2022" name="bioRxiv">
        <title>The genome of the oomycete Peronosclerospora sorghi, a cosmopolitan pathogen of maize and sorghum, is inflated with dispersed pseudogenes.</title>
        <authorList>
            <person name="Fletcher K."/>
            <person name="Martin F."/>
            <person name="Isakeit T."/>
            <person name="Cavanaugh K."/>
            <person name="Magill C."/>
            <person name="Michelmore R."/>
        </authorList>
    </citation>
    <scope>NUCLEOTIDE SEQUENCE [LARGE SCALE GENOMIC DNA]</scope>
    <source>
        <strain evidence="1">P6</strain>
    </source>
</reference>
<keyword evidence="2" id="KW-1185">Reference proteome</keyword>
<accession>A0ACC0VV43</accession>